<evidence type="ECO:0000313" key="1">
    <source>
        <dbReference type="EMBL" id="AIF49263.1"/>
    </source>
</evidence>
<organism evidence="1 2">
    <name type="scientific">Dyella japonica A8</name>
    <dbReference type="NCBI Taxonomy" id="1217721"/>
    <lineage>
        <taxon>Bacteria</taxon>
        <taxon>Pseudomonadati</taxon>
        <taxon>Pseudomonadota</taxon>
        <taxon>Gammaproteobacteria</taxon>
        <taxon>Lysobacterales</taxon>
        <taxon>Rhodanobacteraceae</taxon>
        <taxon>Dyella</taxon>
    </lineage>
</organism>
<dbReference type="Pfam" id="PF10636">
    <property type="entry name" value="hemP"/>
    <property type="match status" value="1"/>
</dbReference>
<gene>
    <name evidence="1" type="ORF">HY57_19415</name>
</gene>
<dbReference type="PATRIC" id="fig|1217721.7.peg.3978"/>
<dbReference type="InterPro" id="IPR019600">
    <property type="entry name" value="Hemin_uptake_protein_HemP"/>
</dbReference>
<dbReference type="Proteomes" id="UP000027987">
    <property type="component" value="Chromosome"/>
</dbReference>
<dbReference type="HOGENOM" id="CLU_2681860_0_0_6"/>
<evidence type="ECO:0000313" key="2">
    <source>
        <dbReference type="Proteomes" id="UP000027987"/>
    </source>
</evidence>
<accession>A0A075KAL5</accession>
<dbReference type="EMBL" id="CP008884">
    <property type="protein sequence ID" value="AIF49263.1"/>
    <property type="molecule type" value="Genomic_DNA"/>
</dbReference>
<proteinExistence type="predicted"/>
<reference evidence="1 2" key="1">
    <citation type="submission" date="2014-07" db="EMBL/GenBank/DDBJ databases">
        <title>Complete Genome Sequence of Dyella japonica Strain A8 Isolated from Malaysian Tropical Soil.</title>
        <authorList>
            <person name="Hui R.K.H."/>
            <person name="Chen J.-W."/>
            <person name="Chan K.-G."/>
            <person name="Leung F.C.C."/>
        </authorList>
    </citation>
    <scope>NUCLEOTIDE SEQUENCE [LARGE SCALE GENOMIC DNA]</scope>
    <source>
        <strain evidence="1 2">A8</strain>
    </source>
</reference>
<name>A0A075KAL5_9GAMM</name>
<dbReference type="Gene3D" id="2.10.70.10">
    <property type="entry name" value="Complement Module, domain 1"/>
    <property type="match status" value="1"/>
</dbReference>
<protein>
    <submittedName>
        <fullName evidence="1">Hemin transporter HemP</fullName>
    </submittedName>
</protein>
<dbReference type="RefSeq" id="WP_019464539.1">
    <property type="nucleotide sequence ID" value="NZ_ALOY01000129.1"/>
</dbReference>
<dbReference type="AlphaFoldDB" id="A0A075KAL5"/>
<dbReference type="KEGG" id="dja:HY57_19415"/>
<keyword evidence="2" id="KW-1185">Reference proteome</keyword>
<sequence length="75" mass="8216">MTTTVLSLPAGADALARPFRLLSLKPRAAGPAVDAPVRRVSSLSLLQGERELVIQHQGSEYHLRLTRNDKLILTK</sequence>